<dbReference type="SUPFAM" id="SSF55811">
    <property type="entry name" value="Nudix"/>
    <property type="match status" value="1"/>
</dbReference>
<proteinExistence type="predicted"/>
<dbReference type="STRING" id="307972.A0A2G8LLB0"/>
<keyword evidence="5" id="KW-0460">Magnesium</keyword>
<dbReference type="Gene3D" id="3.90.79.10">
    <property type="entry name" value="Nucleoside Triphosphate Pyrophosphohydrolase"/>
    <property type="match status" value="1"/>
</dbReference>
<evidence type="ECO:0000256" key="6">
    <source>
        <dbReference type="ARBA" id="ARBA00023211"/>
    </source>
</evidence>
<dbReference type="GO" id="GO:0046872">
    <property type="term" value="F:metal ion binding"/>
    <property type="evidence" value="ECO:0007669"/>
    <property type="project" value="UniProtKB-KW"/>
</dbReference>
<keyword evidence="4" id="KW-0378">Hydrolase</keyword>
<comment type="caution">
    <text evidence="8">The sequence shown here is derived from an EMBL/GenBank/DDBJ whole genome shotgun (WGS) entry which is preliminary data.</text>
</comment>
<dbReference type="Proteomes" id="UP000230750">
    <property type="component" value="Unassembled WGS sequence"/>
</dbReference>
<comment type="cofactor">
    <cofactor evidence="1">
        <name>Mn(2+)</name>
        <dbReference type="ChEBI" id="CHEBI:29035"/>
    </cofactor>
</comment>
<dbReference type="Pfam" id="PF00293">
    <property type="entry name" value="NUDIX"/>
    <property type="match status" value="1"/>
</dbReference>
<dbReference type="PROSITE" id="PS51462">
    <property type="entry name" value="NUDIX"/>
    <property type="match status" value="1"/>
</dbReference>
<dbReference type="InterPro" id="IPR000086">
    <property type="entry name" value="NUDIX_hydrolase_dom"/>
</dbReference>
<evidence type="ECO:0000259" key="7">
    <source>
        <dbReference type="PROSITE" id="PS51462"/>
    </source>
</evidence>
<dbReference type="CDD" id="cd03426">
    <property type="entry name" value="NUDIX_CoAse_Nudt7"/>
    <property type="match status" value="1"/>
</dbReference>
<dbReference type="InterPro" id="IPR015797">
    <property type="entry name" value="NUDIX_hydrolase-like_dom_sf"/>
</dbReference>
<organism evidence="8 9">
    <name type="scientific">Stichopus japonicus</name>
    <name type="common">Sea cucumber</name>
    <dbReference type="NCBI Taxonomy" id="307972"/>
    <lineage>
        <taxon>Eukaryota</taxon>
        <taxon>Metazoa</taxon>
        <taxon>Echinodermata</taxon>
        <taxon>Eleutherozoa</taxon>
        <taxon>Echinozoa</taxon>
        <taxon>Holothuroidea</taxon>
        <taxon>Aspidochirotacea</taxon>
        <taxon>Aspidochirotida</taxon>
        <taxon>Stichopodidae</taxon>
        <taxon>Apostichopus</taxon>
    </lineage>
</organism>
<evidence type="ECO:0000256" key="5">
    <source>
        <dbReference type="ARBA" id="ARBA00022842"/>
    </source>
</evidence>
<dbReference type="EMBL" id="MRZV01000042">
    <property type="protein sequence ID" value="PIK61034.1"/>
    <property type="molecule type" value="Genomic_DNA"/>
</dbReference>
<evidence type="ECO:0000256" key="1">
    <source>
        <dbReference type="ARBA" id="ARBA00001936"/>
    </source>
</evidence>
<protein>
    <submittedName>
        <fullName evidence="8">Nucleoside diphosphate-linked moiety X motif 8, mitochondrial</fullName>
    </submittedName>
</protein>
<evidence type="ECO:0000313" key="9">
    <source>
        <dbReference type="Proteomes" id="UP000230750"/>
    </source>
</evidence>
<reference evidence="8 9" key="1">
    <citation type="journal article" date="2017" name="PLoS Biol.">
        <title>The sea cucumber genome provides insights into morphological evolution and visceral regeneration.</title>
        <authorList>
            <person name="Zhang X."/>
            <person name="Sun L."/>
            <person name="Yuan J."/>
            <person name="Sun Y."/>
            <person name="Gao Y."/>
            <person name="Zhang L."/>
            <person name="Li S."/>
            <person name="Dai H."/>
            <person name="Hamel J.F."/>
            <person name="Liu C."/>
            <person name="Yu Y."/>
            <person name="Liu S."/>
            <person name="Lin W."/>
            <person name="Guo K."/>
            <person name="Jin S."/>
            <person name="Xu P."/>
            <person name="Storey K.B."/>
            <person name="Huan P."/>
            <person name="Zhang T."/>
            <person name="Zhou Y."/>
            <person name="Zhang J."/>
            <person name="Lin C."/>
            <person name="Li X."/>
            <person name="Xing L."/>
            <person name="Huo D."/>
            <person name="Sun M."/>
            <person name="Wang L."/>
            <person name="Mercier A."/>
            <person name="Li F."/>
            <person name="Yang H."/>
            <person name="Xiang J."/>
        </authorList>
    </citation>
    <scope>NUCLEOTIDE SEQUENCE [LARGE SCALE GENOMIC DNA]</scope>
    <source>
        <strain evidence="8">Shaxun</strain>
        <tissue evidence="8">Muscle</tissue>
    </source>
</reference>
<feature type="domain" description="Nudix hydrolase" evidence="7">
    <location>
        <begin position="136"/>
        <end position="282"/>
    </location>
</feature>
<keyword evidence="9" id="KW-1185">Reference proteome</keyword>
<sequence length="329" mass="36953">MTTVKFAASLNSNRHLLCLHLSPWSSVISTTGRRSFIHAISRKDAVCGLRGITEDNPPSPHHPSQLLLPSRDLHISPPVSSSNISINDRKSFSNLESLPLKISTDIFTESREEIIARLTEADFRKSAPRIIRKADKDKSASKSAVFMPFCLVNEEPSILFTLRSSKLTSHRGQVSFPGGRMDPSDVDVTHTALRETEEELGIPASCADVWGEITPVMDNSQHLVYGILGFIGHFESLEIRKNPDEVESVFTMTLHQLCNLENRGYTYFDRSFDTFTSPVFLGGDYRVWGLSAMMLDKAMQLILPNDYQPYGEIVFPYTSTKKKIEYSPH</sequence>
<evidence type="ECO:0000256" key="4">
    <source>
        <dbReference type="ARBA" id="ARBA00022801"/>
    </source>
</evidence>
<dbReference type="OrthoDB" id="10262892at2759"/>
<dbReference type="InterPro" id="IPR045121">
    <property type="entry name" value="CoAse"/>
</dbReference>
<accession>A0A2G8LLB0</accession>
<evidence type="ECO:0000256" key="2">
    <source>
        <dbReference type="ARBA" id="ARBA00001946"/>
    </source>
</evidence>
<name>A0A2G8LLB0_STIJA</name>
<dbReference type="GO" id="GO:0010945">
    <property type="term" value="F:coenzyme A diphosphatase activity"/>
    <property type="evidence" value="ECO:0007669"/>
    <property type="project" value="InterPro"/>
</dbReference>
<comment type="cofactor">
    <cofactor evidence="2">
        <name>Mg(2+)</name>
        <dbReference type="ChEBI" id="CHEBI:18420"/>
    </cofactor>
</comment>
<dbReference type="AlphaFoldDB" id="A0A2G8LLB0"/>
<keyword evidence="6" id="KW-0464">Manganese</keyword>
<keyword evidence="3" id="KW-0479">Metal-binding</keyword>
<dbReference type="PANTHER" id="PTHR12992">
    <property type="entry name" value="NUDIX HYDROLASE"/>
    <property type="match status" value="1"/>
</dbReference>
<dbReference type="PANTHER" id="PTHR12992:SF11">
    <property type="entry name" value="MITOCHONDRIAL COENZYME A DIPHOSPHATASE NUDT8"/>
    <property type="match status" value="1"/>
</dbReference>
<evidence type="ECO:0000256" key="3">
    <source>
        <dbReference type="ARBA" id="ARBA00022723"/>
    </source>
</evidence>
<gene>
    <name evidence="8" type="ORF">BSL78_02027</name>
</gene>
<evidence type="ECO:0000313" key="8">
    <source>
        <dbReference type="EMBL" id="PIK61034.1"/>
    </source>
</evidence>